<accession>A0A2A4YMP3</accession>
<comment type="function">
    <text evidence="7">This is one of the proteins that bind and probably mediate the attachment of the 5S RNA into the large ribosomal subunit, where it forms part of the central protuberance.</text>
</comment>
<organism evidence="8 9">
    <name type="scientific">Aerophobetes bacterium</name>
    <dbReference type="NCBI Taxonomy" id="2030807"/>
    <lineage>
        <taxon>Bacteria</taxon>
        <taxon>Candidatus Aerophobota</taxon>
    </lineage>
</organism>
<dbReference type="GO" id="GO:0008097">
    <property type="term" value="F:5S rRNA binding"/>
    <property type="evidence" value="ECO:0007669"/>
    <property type="project" value="TreeGrafter"/>
</dbReference>
<sequence length="122" mass="13992">MYNYLNKRNQVRKKRALRVRKHLRGTSEKPRMSVAKSNKHLTIQVIDDETGITLASFGSNFKDFDKKVKARSKESAKLIGSKIAEQVKSKNIQQMVFDRGRFKYHGIIAEIVTAVRDSGLKI</sequence>
<dbReference type="Pfam" id="PF00861">
    <property type="entry name" value="Ribosomal_L18p"/>
    <property type="match status" value="1"/>
</dbReference>
<dbReference type="HAMAP" id="MF_01337_B">
    <property type="entry name" value="Ribosomal_uL18_B"/>
    <property type="match status" value="1"/>
</dbReference>
<dbReference type="GO" id="GO:0003735">
    <property type="term" value="F:structural constituent of ribosome"/>
    <property type="evidence" value="ECO:0007669"/>
    <property type="project" value="InterPro"/>
</dbReference>
<dbReference type="InterPro" id="IPR005484">
    <property type="entry name" value="Ribosomal_uL18_bac/plant/anim"/>
</dbReference>
<comment type="similarity">
    <text evidence="1 7">Belongs to the universal ribosomal protein uL18 family.</text>
</comment>
<evidence type="ECO:0000313" key="9">
    <source>
        <dbReference type="Proteomes" id="UP000217838"/>
    </source>
</evidence>
<reference evidence="9" key="1">
    <citation type="submission" date="2017-08" db="EMBL/GenBank/DDBJ databases">
        <title>A dynamic microbial community with high functional redundancy inhabits the cold, oxic subseafloor aquifer.</title>
        <authorList>
            <person name="Tully B.J."/>
            <person name="Wheat C.G."/>
            <person name="Glazer B.T."/>
            <person name="Huber J.A."/>
        </authorList>
    </citation>
    <scope>NUCLEOTIDE SEQUENCE [LARGE SCALE GENOMIC DNA]</scope>
</reference>
<dbReference type="PANTHER" id="PTHR12899:SF3">
    <property type="entry name" value="LARGE RIBOSOMAL SUBUNIT PROTEIN UL18M"/>
    <property type="match status" value="1"/>
</dbReference>
<gene>
    <name evidence="7" type="primary">rplR</name>
    <name evidence="8" type="ORF">COB11_00445</name>
</gene>
<evidence type="ECO:0000256" key="3">
    <source>
        <dbReference type="ARBA" id="ARBA00022884"/>
    </source>
</evidence>
<dbReference type="NCBIfam" id="TIGR00060">
    <property type="entry name" value="L18_bact"/>
    <property type="match status" value="1"/>
</dbReference>
<proteinExistence type="inferred from homology"/>
<evidence type="ECO:0000256" key="6">
    <source>
        <dbReference type="ARBA" id="ARBA00035197"/>
    </source>
</evidence>
<keyword evidence="2 7" id="KW-0699">rRNA-binding</keyword>
<dbReference type="PANTHER" id="PTHR12899">
    <property type="entry name" value="39S RIBOSOMAL PROTEIN L18, MITOCHONDRIAL"/>
    <property type="match status" value="1"/>
</dbReference>
<evidence type="ECO:0000256" key="4">
    <source>
        <dbReference type="ARBA" id="ARBA00022980"/>
    </source>
</evidence>
<dbReference type="GO" id="GO:0022625">
    <property type="term" value="C:cytosolic large ribosomal subunit"/>
    <property type="evidence" value="ECO:0007669"/>
    <property type="project" value="TreeGrafter"/>
</dbReference>
<comment type="caution">
    <text evidence="8">The sequence shown here is derived from an EMBL/GenBank/DDBJ whole genome shotgun (WGS) entry which is preliminary data.</text>
</comment>
<dbReference type="InterPro" id="IPR004389">
    <property type="entry name" value="Ribosomal_uL18_bac-type"/>
</dbReference>
<comment type="subunit">
    <text evidence="7">Part of the 50S ribosomal subunit; part of the 5S rRNA/L5/L18/L25 subcomplex. Contacts the 5S and 23S rRNAs.</text>
</comment>
<dbReference type="SUPFAM" id="SSF53137">
    <property type="entry name" value="Translational machinery components"/>
    <property type="match status" value="1"/>
</dbReference>
<evidence type="ECO:0000256" key="1">
    <source>
        <dbReference type="ARBA" id="ARBA00007116"/>
    </source>
</evidence>
<name>A0A2A4YMP3_UNCAE</name>
<keyword evidence="4 7" id="KW-0689">Ribosomal protein</keyword>
<evidence type="ECO:0000256" key="5">
    <source>
        <dbReference type="ARBA" id="ARBA00023274"/>
    </source>
</evidence>
<dbReference type="AlphaFoldDB" id="A0A2A4YMP3"/>
<dbReference type="GO" id="GO:0006412">
    <property type="term" value="P:translation"/>
    <property type="evidence" value="ECO:0007669"/>
    <property type="project" value="UniProtKB-UniRule"/>
</dbReference>
<dbReference type="Gene3D" id="3.30.420.100">
    <property type="match status" value="1"/>
</dbReference>
<protein>
    <recommendedName>
        <fullName evidence="6 7">Large ribosomal subunit protein uL18</fullName>
    </recommendedName>
</protein>
<dbReference type="CDD" id="cd00432">
    <property type="entry name" value="Ribosomal_L18_L5e"/>
    <property type="match status" value="1"/>
</dbReference>
<keyword evidence="3 7" id="KW-0694">RNA-binding</keyword>
<dbReference type="InterPro" id="IPR057268">
    <property type="entry name" value="Ribosomal_L18"/>
</dbReference>
<evidence type="ECO:0000256" key="7">
    <source>
        <dbReference type="HAMAP-Rule" id="MF_01337"/>
    </source>
</evidence>
<dbReference type="Proteomes" id="UP000217838">
    <property type="component" value="Unassembled WGS sequence"/>
</dbReference>
<dbReference type="EMBL" id="NVUU01000003">
    <property type="protein sequence ID" value="PCI96086.1"/>
    <property type="molecule type" value="Genomic_DNA"/>
</dbReference>
<evidence type="ECO:0000256" key="2">
    <source>
        <dbReference type="ARBA" id="ARBA00022730"/>
    </source>
</evidence>
<keyword evidence="5 7" id="KW-0687">Ribonucleoprotein</keyword>
<evidence type="ECO:0000313" key="8">
    <source>
        <dbReference type="EMBL" id="PCI96086.1"/>
    </source>
</evidence>